<evidence type="ECO:0000256" key="1">
    <source>
        <dbReference type="ARBA" id="ARBA00004496"/>
    </source>
</evidence>
<protein>
    <submittedName>
        <fullName evidence="7">Uncharacterized protein</fullName>
    </submittedName>
</protein>
<evidence type="ECO:0000256" key="5">
    <source>
        <dbReference type="ARBA" id="ARBA00038253"/>
    </source>
</evidence>
<gene>
    <name evidence="7" type="ORF">K6Y31_01810</name>
</gene>
<dbReference type="InterPro" id="IPR051476">
    <property type="entry name" value="Bac_ResReg_Asp_Phosphatase"/>
</dbReference>
<dbReference type="SMART" id="SM00028">
    <property type="entry name" value="TPR"/>
    <property type="match status" value="4"/>
</dbReference>
<dbReference type="RefSeq" id="WP_233051157.1">
    <property type="nucleotide sequence ID" value="NZ_JAIMJA010000002.1"/>
</dbReference>
<dbReference type="Gene3D" id="1.25.40.10">
    <property type="entry name" value="Tetratricopeptide repeat domain"/>
    <property type="match status" value="2"/>
</dbReference>
<evidence type="ECO:0000256" key="4">
    <source>
        <dbReference type="ARBA" id="ARBA00022803"/>
    </source>
</evidence>
<keyword evidence="6" id="KW-0472">Membrane</keyword>
<evidence type="ECO:0000256" key="6">
    <source>
        <dbReference type="SAM" id="Phobius"/>
    </source>
</evidence>
<comment type="similarity">
    <text evidence="5">Belongs to the Rap family.</text>
</comment>
<proteinExistence type="inferred from homology"/>
<dbReference type="SUPFAM" id="SSF48452">
    <property type="entry name" value="TPR-like"/>
    <property type="match status" value="3"/>
</dbReference>
<keyword evidence="8" id="KW-1185">Reference proteome</keyword>
<accession>A0ABS8W3M3</accession>
<name>A0ABS8W3M3_9GAMM</name>
<reference evidence="7 8" key="1">
    <citation type="journal article" date="2022" name="Environ. Microbiol. Rep.">
        <title>Eco-phylogenetic analyses reveal divergent evolution of vitamin B12 metabolism in the marine bacterial family 'Psychromonadaceae'.</title>
        <authorList>
            <person name="Jin X."/>
            <person name="Yang Y."/>
            <person name="Cao H."/>
            <person name="Gao B."/>
            <person name="Zhao Z."/>
        </authorList>
    </citation>
    <scope>NUCLEOTIDE SEQUENCE [LARGE SCALE GENOMIC DNA]</scope>
    <source>
        <strain evidence="7 8">MKS20</strain>
    </source>
</reference>
<keyword evidence="6" id="KW-0812">Transmembrane</keyword>
<evidence type="ECO:0000256" key="3">
    <source>
        <dbReference type="ARBA" id="ARBA00022737"/>
    </source>
</evidence>
<keyword evidence="2" id="KW-0963">Cytoplasm</keyword>
<dbReference type="PANTHER" id="PTHR46630:SF1">
    <property type="entry name" value="TETRATRICOPEPTIDE REPEAT PROTEIN 29"/>
    <property type="match status" value="1"/>
</dbReference>
<keyword evidence="3" id="KW-0677">Repeat</keyword>
<dbReference type="InterPro" id="IPR019734">
    <property type="entry name" value="TPR_rpt"/>
</dbReference>
<keyword evidence="6" id="KW-1133">Transmembrane helix</keyword>
<dbReference type="Proteomes" id="UP001201273">
    <property type="component" value="Unassembled WGS sequence"/>
</dbReference>
<comment type="subcellular location">
    <subcellularLocation>
        <location evidence="1">Cytoplasm</location>
    </subcellularLocation>
</comment>
<evidence type="ECO:0000313" key="7">
    <source>
        <dbReference type="EMBL" id="MCE2593551.1"/>
    </source>
</evidence>
<dbReference type="EMBL" id="JAIMJA010000002">
    <property type="protein sequence ID" value="MCE2593551.1"/>
    <property type="molecule type" value="Genomic_DNA"/>
</dbReference>
<organism evidence="7 8">
    <name type="scientific">Motilimonas cestriensis</name>
    <dbReference type="NCBI Taxonomy" id="2742685"/>
    <lineage>
        <taxon>Bacteria</taxon>
        <taxon>Pseudomonadati</taxon>
        <taxon>Pseudomonadota</taxon>
        <taxon>Gammaproteobacteria</taxon>
        <taxon>Alteromonadales</taxon>
        <taxon>Alteromonadales genera incertae sedis</taxon>
        <taxon>Motilimonas</taxon>
    </lineage>
</organism>
<evidence type="ECO:0000313" key="8">
    <source>
        <dbReference type="Proteomes" id="UP001201273"/>
    </source>
</evidence>
<dbReference type="InterPro" id="IPR011990">
    <property type="entry name" value="TPR-like_helical_dom_sf"/>
</dbReference>
<feature type="transmembrane region" description="Helical" evidence="6">
    <location>
        <begin position="492"/>
        <end position="512"/>
    </location>
</feature>
<evidence type="ECO:0000256" key="2">
    <source>
        <dbReference type="ARBA" id="ARBA00022490"/>
    </source>
</evidence>
<dbReference type="PANTHER" id="PTHR46630">
    <property type="entry name" value="TETRATRICOPEPTIDE REPEAT PROTEIN 29"/>
    <property type="match status" value="1"/>
</dbReference>
<keyword evidence="4" id="KW-0802">TPR repeat</keyword>
<comment type="caution">
    <text evidence="7">The sequence shown here is derived from an EMBL/GenBank/DDBJ whole genome shotgun (WGS) entry which is preliminary data.</text>
</comment>
<sequence length="752" mass="85876">MRSFRTLSRVAFSFLLILVSWVTPAYGYDDITAMELNDELSAANELSIKAPLKCIEMVDAYLGKNKSQLQQTKQGFVFNDSFSLASNNNSSIVNAFQIKSKCYKKLKNIDQALVNIEIAIELAQTSSLPFELAQAKLSYGSLLFNHTQRHVDALLEVQQASLQADSSSHPLTHELQLSIHLALADFYTQKDKFQQANQELESAKTIANKLDKPQLIAWLNYYWGRYYIRISQPQLALSHFVDAKSMAENAENFLLIAKATYEIADIYRRQGNKLDKALHYANLSANAYQDLGDDRELAYAQIYMAILHRQNQEYSLSMVYFWNAGDLLQGLQDLTGSALCNFEMGKTFLKMHSVDEARNYLNLARFQYSKMDNTKMLADTLLLLGRLNIEQGEAGIARIQLEKVLALSESLSFLEQRERAYELLAAAYELTGHYKKAIENFKQFHALQTKIKQLEFTLEQNKFNEQYQLIERTQQITVLEQDNQKLTSKLEGFLMVCVVIATVLLVLLYRYIHNWLKLKQLKAASQTLITQLNHHPHTLLPWWSSQLKSEQFNKPRETTLPQYYALISINFLTDLYEKYGALKAQRIEKEFGVYLQTHQPDQAAFYQMRDNQLLFITHKTEDSDAESLAQFLTDILARFTHKYDLAPSVAIGIVNHPFLPKAEAAIDHKRVSDLACLALLGAKQIQTPEESAWLELFAIDCPQAAFFNGDIWQLGQQAIAKGLVKINCSGDKSQLVWPIIQASNNMKLKPAF</sequence>